<dbReference type="InterPro" id="IPR000331">
    <property type="entry name" value="Rap/Ran_GAP_dom"/>
</dbReference>
<dbReference type="Pfam" id="PF02145">
    <property type="entry name" value="Rap_GAP"/>
    <property type="match status" value="1"/>
</dbReference>
<comment type="caution">
    <text evidence="4">The sequence shown here is derived from an EMBL/GenBank/DDBJ whole genome shotgun (WGS) entry which is preliminary data.</text>
</comment>
<dbReference type="SUPFAM" id="SSF111347">
    <property type="entry name" value="Rap/Ran-GAP"/>
    <property type="match status" value="1"/>
</dbReference>
<dbReference type="Proteomes" id="UP000437017">
    <property type="component" value="Unassembled WGS sequence"/>
</dbReference>
<dbReference type="InterPro" id="IPR050989">
    <property type="entry name" value="Rap1_Ran_GAP"/>
</dbReference>
<dbReference type="GO" id="GO:0051056">
    <property type="term" value="P:regulation of small GTPase mediated signal transduction"/>
    <property type="evidence" value="ECO:0007669"/>
    <property type="project" value="InterPro"/>
</dbReference>
<dbReference type="Gene3D" id="3.30.1120.160">
    <property type="match status" value="1"/>
</dbReference>
<dbReference type="PANTHER" id="PTHR15711:SF7">
    <property type="entry name" value="SIGNAL-INDUCED PROLIFERATION-ASSOCIATED 1-LIKE PROTEIN 2"/>
    <property type="match status" value="1"/>
</dbReference>
<name>A0A6A1QL81_BALPH</name>
<dbReference type="Gene3D" id="3.40.50.11210">
    <property type="entry name" value="Rap/Ran-GAP"/>
    <property type="match status" value="1"/>
</dbReference>
<evidence type="ECO:0000259" key="3">
    <source>
        <dbReference type="PROSITE" id="PS50085"/>
    </source>
</evidence>
<dbReference type="InterPro" id="IPR035974">
    <property type="entry name" value="Rap/Ran-GAP_sf"/>
</dbReference>
<gene>
    <name evidence="4" type="ORF">E2I00_019954</name>
</gene>
<dbReference type="OrthoDB" id="2499658at2759"/>
<dbReference type="PROSITE" id="PS50085">
    <property type="entry name" value="RAPGAP"/>
    <property type="match status" value="1"/>
</dbReference>
<dbReference type="GO" id="GO:0005096">
    <property type="term" value="F:GTPase activator activity"/>
    <property type="evidence" value="ECO:0007669"/>
    <property type="project" value="UniProtKB-UniRule"/>
</dbReference>
<keyword evidence="1 2" id="KW-0343">GTPase activation</keyword>
<accession>A0A6A1QL81</accession>
<evidence type="ECO:0000313" key="5">
    <source>
        <dbReference type="Proteomes" id="UP000437017"/>
    </source>
</evidence>
<organism evidence="4 5">
    <name type="scientific">Balaenoptera physalus</name>
    <name type="common">Fin whale</name>
    <name type="synonym">Balaena physalus</name>
    <dbReference type="NCBI Taxonomy" id="9770"/>
    <lineage>
        <taxon>Eukaryota</taxon>
        <taxon>Metazoa</taxon>
        <taxon>Chordata</taxon>
        <taxon>Craniata</taxon>
        <taxon>Vertebrata</taxon>
        <taxon>Euteleostomi</taxon>
        <taxon>Mammalia</taxon>
        <taxon>Eutheria</taxon>
        <taxon>Laurasiatheria</taxon>
        <taxon>Artiodactyla</taxon>
        <taxon>Whippomorpha</taxon>
        <taxon>Cetacea</taxon>
        <taxon>Mysticeti</taxon>
        <taxon>Balaenopteridae</taxon>
        <taxon>Balaenoptera</taxon>
    </lineage>
</organism>
<protein>
    <recommendedName>
        <fullName evidence="3">Rap-GAP domain-containing protein</fullName>
    </recommendedName>
</protein>
<reference evidence="4 5" key="1">
    <citation type="journal article" date="2019" name="PLoS ONE">
        <title>Genomic analyses reveal an absence of contemporary introgressive admixture between fin whales and blue whales, despite known hybrids.</title>
        <authorList>
            <person name="Westbury M.V."/>
            <person name="Petersen B."/>
            <person name="Lorenzen E.D."/>
        </authorList>
    </citation>
    <scope>NUCLEOTIDE SEQUENCE [LARGE SCALE GENOMIC DNA]</scope>
    <source>
        <strain evidence="4">FinWhale-01</strain>
    </source>
</reference>
<evidence type="ECO:0000313" key="4">
    <source>
        <dbReference type="EMBL" id="KAB0407383.1"/>
    </source>
</evidence>
<proteinExistence type="predicted"/>
<dbReference type="AlphaFoldDB" id="A0A6A1QL81"/>
<dbReference type="EMBL" id="SGJD01000050">
    <property type="protein sequence ID" value="KAB0407383.1"/>
    <property type="molecule type" value="Genomic_DNA"/>
</dbReference>
<evidence type="ECO:0000256" key="1">
    <source>
        <dbReference type="ARBA" id="ARBA00022468"/>
    </source>
</evidence>
<feature type="domain" description="Rap-GAP" evidence="3">
    <location>
        <begin position="40"/>
        <end position="160"/>
    </location>
</feature>
<dbReference type="PANTHER" id="PTHR15711">
    <property type="entry name" value="RAP GTPASE-ACTIVATING PROTEIN"/>
    <property type="match status" value="1"/>
</dbReference>
<dbReference type="GO" id="GO:0005737">
    <property type="term" value="C:cytoplasm"/>
    <property type="evidence" value="ECO:0007669"/>
    <property type="project" value="TreeGrafter"/>
</dbReference>
<evidence type="ECO:0000256" key="2">
    <source>
        <dbReference type="PROSITE-ProRule" id="PRU00165"/>
    </source>
</evidence>
<keyword evidence="5" id="KW-1185">Reference proteome</keyword>
<sequence>MPEHQNYFGIDENLGPVAVSIRREKVEDAKEKEGSQFNYRVAFRTSELSFQHKIGILYCRAGQSTEEEMYNNETAGPAFEEFLDLLGQRVRLKGFSKYRAQLDNKTDSTGTHSLYTTYKDYELMFHVCTMLPHTPNNRQQTHPPQIQFLVFVLIINQAES</sequence>